<dbReference type="EMBL" id="JAVREK010000009">
    <property type="protein sequence ID" value="MDT0302525.1"/>
    <property type="molecule type" value="Genomic_DNA"/>
</dbReference>
<keyword evidence="4" id="KW-1185">Reference proteome</keyword>
<sequence>MLSALSGAPPEVFGIRADLMLVVAAAPAAVAVLPGFVRPHLRLDLRNASPAPGRPSPGPSAPLEPGSAPRETVDAALLVGSLD</sequence>
<reference evidence="4" key="1">
    <citation type="submission" date="2023-07" db="EMBL/GenBank/DDBJ databases">
        <title>30 novel species of actinomycetes from the DSMZ collection.</title>
        <authorList>
            <person name="Nouioui I."/>
        </authorList>
    </citation>
    <scope>NUCLEOTIDE SEQUENCE [LARGE SCALE GENOMIC DNA]</scope>
    <source>
        <strain evidence="4">DSM 45055</strain>
    </source>
</reference>
<gene>
    <name evidence="3" type="ORF">RM446_10435</name>
</gene>
<dbReference type="Proteomes" id="UP001183226">
    <property type="component" value="Unassembled WGS sequence"/>
</dbReference>
<keyword evidence="2" id="KW-0812">Transmembrane</keyword>
<evidence type="ECO:0000256" key="2">
    <source>
        <dbReference type="SAM" id="Phobius"/>
    </source>
</evidence>
<evidence type="ECO:0000313" key="4">
    <source>
        <dbReference type="Proteomes" id="UP001183226"/>
    </source>
</evidence>
<feature type="compositionally biased region" description="Pro residues" evidence="1">
    <location>
        <begin position="52"/>
        <end position="62"/>
    </location>
</feature>
<accession>A0ABU2KTA2</accession>
<evidence type="ECO:0000256" key="1">
    <source>
        <dbReference type="SAM" id="MobiDB-lite"/>
    </source>
</evidence>
<keyword evidence="2" id="KW-1133">Transmembrane helix</keyword>
<keyword evidence="2" id="KW-0472">Membrane</keyword>
<comment type="caution">
    <text evidence="3">The sequence shown here is derived from an EMBL/GenBank/DDBJ whole genome shotgun (WGS) entry which is preliminary data.</text>
</comment>
<proteinExistence type="predicted"/>
<name>A0ABU2KTA2_9ACTN</name>
<protein>
    <submittedName>
        <fullName evidence="3">Uncharacterized protein</fullName>
    </submittedName>
</protein>
<organism evidence="3 4">
    <name type="scientific">Streptomonospora wellingtoniae</name>
    <dbReference type="NCBI Taxonomy" id="3075544"/>
    <lineage>
        <taxon>Bacteria</taxon>
        <taxon>Bacillati</taxon>
        <taxon>Actinomycetota</taxon>
        <taxon>Actinomycetes</taxon>
        <taxon>Streptosporangiales</taxon>
        <taxon>Nocardiopsidaceae</taxon>
        <taxon>Streptomonospora</taxon>
    </lineage>
</organism>
<feature type="region of interest" description="Disordered" evidence="1">
    <location>
        <begin position="46"/>
        <end position="70"/>
    </location>
</feature>
<feature type="transmembrane region" description="Helical" evidence="2">
    <location>
        <begin position="20"/>
        <end position="37"/>
    </location>
</feature>
<dbReference type="RefSeq" id="WP_311545012.1">
    <property type="nucleotide sequence ID" value="NZ_JAVREK010000009.1"/>
</dbReference>
<evidence type="ECO:0000313" key="3">
    <source>
        <dbReference type="EMBL" id="MDT0302525.1"/>
    </source>
</evidence>